<dbReference type="GO" id="GO:0046872">
    <property type="term" value="F:metal ion binding"/>
    <property type="evidence" value="ECO:0007669"/>
    <property type="project" value="UniProtKB-KW"/>
</dbReference>
<gene>
    <name evidence="7" type="ORF">UW26_C0001G0003</name>
</gene>
<organism evidence="7 8">
    <name type="scientific">Candidatus Collierbacteria bacterium GW2011_GWF1_44_12</name>
    <dbReference type="NCBI Taxonomy" id="1618402"/>
    <lineage>
        <taxon>Bacteria</taxon>
        <taxon>Candidatus Collieribacteriota</taxon>
    </lineage>
</organism>
<evidence type="ECO:0000256" key="5">
    <source>
        <dbReference type="ARBA" id="ARBA00023014"/>
    </source>
</evidence>
<evidence type="ECO:0000313" key="8">
    <source>
        <dbReference type="Proteomes" id="UP000034097"/>
    </source>
</evidence>
<reference evidence="7 8" key="1">
    <citation type="journal article" date="2015" name="Nature">
        <title>rRNA introns, odd ribosomes, and small enigmatic genomes across a large radiation of phyla.</title>
        <authorList>
            <person name="Brown C.T."/>
            <person name="Hug L.A."/>
            <person name="Thomas B.C."/>
            <person name="Sharon I."/>
            <person name="Castelle C.J."/>
            <person name="Singh A."/>
            <person name="Wilkins M.J."/>
            <person name="Williams K.H."/>
            <person name="Banfield J.F."/>
        </authorList>
    </citation>
    <scope>NUCLEOTIDE SEQUENCE [LARGE SCALE GENOMIC DNA]</scope>
</reference>
<evidence type="ECO:0000259" key="6">
    <source>
        <dbReference type="PROSITE" id="PS51379"/>
    </source>
</evidence>
<feature type="domain" description="4Fe-4S ferredoxin-type" evidence="6">
    <location>
        <begin position="10"/>
        <end position="38"/>
    </location>
</feature>
<keyword evidence="1" id="KW-0813">Transport</keyword>
<keyword evidence="5" id="KW-0411">Iron-sulfur</keyword>
<dbReference type="PANTHER" id="PTHR36923">
    <property type="entry name" value="FERREDOXIN"/>
    <property type="match status" value="1"/>
</dbReference>
<dbReference type="Gene3D" id="3.30.70.20">
    <property type="match status" value="1"/>
</dbReference>
<dbReference type="InterPro" id="IPR017896">
    <property type="entry name" value="4Fe4S_Fe-S-bd"/>
</dbReference>
<dbReference type="EMBL" id="LCHQ01000001">
    <property type="protein sequence ID" value="KKT39516.1"/>
    <property type="molecule type" value="Genomic_DNA"/>
</dbReference>
<sequence>MSDPRLKRKFIVSIDPERCIGCGSCESISELIFKLNEKGVAEVRSQDGDDEDKLLAAQSCPTNAIKVVDLETGEVQWPKVKIQKGGEEGEE</sequence>
<dbReference type="SUPFAM" id="SSF54862">
    <property type="entry name" value="4Fe-4S ferredoxins"/>
    <property type="match status" value="1"/>
</dbReference>
<accession>A0A0G1GWL8</accession>
<proteinExistence type="predicted"/>
<dbReference type="Proteomes" id="UP000034097">
    <property type="component" value="Unassembled WGS sequence"/>
</dbReference>
<protein>
    <submittedName>
        <fullName evidence="7">Ferredoxin</fullName>
    </submittedName>
</protein>
<evidence type="ECO:0000256" key="1">
    <source>
        <dbReference type="ARBA" id="ARBA00022448"/>
    </source>
</evidence>
<dbReference type="PANTHER" id="PTHR36923:SF3">
    <property type="entry name" value="FERREDOXIN"/>
    <property type="match status" value="1"/>
</dbReference>
<evidence type="ECO:0000256" key="3">
    <source>
        <dbReference type="ARBA" id="ARBA00022982"/>
    </source>
</evidence>
<dbReference type="PROSITE" id="PS51379">
    <property type="entry name" value="4FE4S_FER_2"/>
    <property type="match status" value="1"/>
</dbReference>
<evidence type="ECO:0000256" key="2">
    <source>
        <dbReference type="ARBA" id="ARBA00022723"/>
    </source>
</evidence>
<dbReference type="AlphaFoldDB" id="A0A0G1GWL8"/>
<dbReference type="Pfam" id="PF13370">
    <property type="entry name" value="Fer4_13"/>
    <property type="match status" value="1"/>
</dbReference>
<name>A0A0G1GWL8_9BACT</name>
<dbReference type="GO" id="GO:0051536">
    <property type="term" value="F:iron-sulfur cluster binding"/>
    <property type="evidence" value="ECO:0007669"/>
    <property type="project" value="UniProtKB-KW"/>
</dbReference>
<keyword evidence="4" id="KW-0408">Iron</keyword>
<keyword evidence="3" id="KW-0249">Electron transport</keyword>
<evidence type="ECO:0000313" key="7">
    <source>
        <dbReference type="EMBL" id="KKT39516.1"/>
    </source>
</evidence>
<comment type="caution">
    <text evidence="7">The sequence shown here is derived from an EMBL/GenBank/DDBJ whole genome shotgun (WGS) entry which is preliminary data.</text>
</comment>
<keyword evidence="2" id="KW-0479">Metal-binding</keyword>
<dbReference type="InterPro" id="IPR051269">
    <property type="entry name" value="Fe-S_cluster_ET"/>
</dbReference>
<evidence type="ECO:0000256" key="4">
    <source>
        <dbReference type="ARBA" id="ARBA00023004"/>
    </source>
</evidence>